<keyword evidence="4" id="KW-1185">Reference proteome</keyword>
<feature type="transmembrane region" description="Helical" evidence="2">
    <location>
        <begin position="113"/>
        <end position="133"/>
    </location>
</feature>
<evidence type="ECO:0000313" key="4">
    <source>
        <dbReference type="Proteomes" id="UP000544110"/>
    </source>
</evidence>
<feature type="transmembrane region" description="Helical" evidence="2">
    <location>
        <begin position="81"/>
        <end position="101"/>
    </location>
</feature>
<proteinExistence type="predicted"/>
<gene>
    <name evidence="3" type="ORF">BJ989_000437</name>
</gene>
<organism evidence="3 4">
    <name type="scientific">Nocardioides perillae</name>
    <dbReference type="NCBI Taxonomy" id="1119534"/>
    <lineage>
        <taxon>Bacteria</taxon>
        <taxon>Bacillati</taxon>
        <taxon>Actinomycetota</taxon>
        <taxon>Actinomycetes</taxon>
        <taxon>Propionibacteriales</taxon>
        <taxon>Nocardioidaceae</taxon>
        <taxon>Nocardioides</taxon>
    </lineage>
</organism>
<evidence type="ECO:0000256" key="1">
    <source>
        <dbReference type="SAM" id="MobiDB-lite"/>
    </source>
</evidence>
<feature type="transmembrane region" description="Helical" evidence="2">
    <location>
        <begin position="50"/>
        <end position="69"/>
    </location>
</feature>
<keyword evidence="2" id="KW-0472">Membrane</keyword>
<sequence length="188" mass="19674">MTPLQQIAVGLLLVVLDSTTAYDTLPDPVGWVLVLLAVALLPERRRGAPLAVGAVAAVAATATYLPAARAAVADADASLEWAFLLVPDLAFAWVLCRALAATAGDAGDLRSAAWLRITGTVLLILALAPVPFLATDRAVPGDLGFVLQLTWLLVVVLLFAYHRRPWAPPRRGRAVQMPGSGPEAPASS</sequence>
<reference evidence="3 4" key="1">
    <citation type="submission" date="2020-07" db="EMBL/GenBank/DDBJ databases">
        <title>Sequencing the genomes of 1000 actinobacteria strains.</title>
        <authorList>
            <person name="Klenk H.-P."/>
        </authorList>
    </citation>
    <scope>NUCLEOTIDE SEQUENCE [LARGE SCALE GENOMIC DNA]</scope>
    <source>
        <strain evidence="3 4">DSM 24552</strain>
    </source>
</reference>
<accession>A0A7Y9UJE6</accession>
<evidence type="ECO:0000313" key="3">
    <source>
        <dbReference type="EMBL" id="NYG54133.1"/>
    </source>
</evidence>
<comment type="caution">
    <text evidence="3">The sequence shown here is derived from an EMBL/GenBank/DDBJ whole genome shotgun (WGS) entry which is preliminary data.</text>
</comment>
<dbReference type="AlphaFoldDB" id="A0A7Y9UJE6"/>
<evidence type="ECO:0000256" key="2">
    <source>
        <dbReference type="SAM" id="Phobius"/>
    </source>
</evidence>
<dbReference type="RefSeq" id="WP_179516820.1">
    <property type="nucleotide sequence ID" value="NZ_JACCAC010000001.1"/>
</dbReference>
<dbReference type="EMBL" id="JACCAC010000001">
    <property type="protein sequence ID" value="NYG54133.1"/>
    <property type="molecule type" value="Genomic_DNA"/>
</dbReference>
<keyword evidence="2" id="KW-1133">Transmembrane helix</keyword>
<keyword evidence="2" id="KW-0812">Transmembrane</keyword>
<protein>
    <submittedName>
        <fullName evidence="3">Putative membrane protein</fullName>
    </submittedName>
</protein>
<feature type="transmembrane region" description="Helical" evidence="2">
    <location>
        <begin position="145"/>
        <end position="161"/>
    </location>
</feature>
<feature type="region of interest" description="Disordered" evidence="1">
    <location>
        <begin position="169"/>
        <end position="188"/>
    </location>
</feature>
<name>A0A7Y9UJE6_9ACTN</name>
<dbReference type="Proteomes" id="UP000544110">
    <property type="component" value="Unassembled WGS sequence"/>
</dbReference>
<feature type="transmembrane region" description="Helical" evidence="2">
    <location>
        <begin position="28"/>
        <end position="43"/>
    </location>
</feature>